<evidence type="ECO:0000313" key="3">
    <source>
        <dbReference type="EMBL" id="THG31781.1"/>
    </source>
</evidence>
<feature type="compositionally biased region" description="Polar residues" evidence="1">
    <location>
        <begin position="1"/>
        <end position="11"/>
    </location>
</feature>
<dbReference type="InterPro" id="IPR007569">
    <property type="entry name" value="DUF559"/>
</dbReference>
<dbReference type="Gene3D" id="3.40.960.10">
    <property type="entry name" value="VSR Endonuclease"/>
    <property type="match status" value="1"/>
</dbReference>
<accession>A0A4S4FNG2</accession>
<comment type="caution">
    <text evidence="3">The sequence shown here is derived from an EMBL/GenBank/DDBJ whole genome shotgun (WGS) entry which is preliminary data.</text>
</comment>
<dbReference type="SUPFAM" id="SSF52980">
    <property type="entry name" value="Restriction endonuclease-like"/>
    <property type="match status" value="1"/>
</dbReference>
<dbReference type="Pfam" id="PF04480">
    <property type="entry name" value="DUF559"/>
    <property type="match status" value="1"/>
</dbReference>
<dbReference type="AlphaFoldDB" id="A0A4S4FNG2"/>
<protein>
    <submittedName>
        <fullName evidence="3">DUF559 domain-containing protein</fullName>
    </submittedName>
</protein>
<dbReference type="EMBL" id="SSSM01000003">
    <property type="protein sequence ID" value="THG31781.1"/>
    <property type="molecule type" value="Genomic_DNA"/>
</dbReference>
<dbReference type="Proteomes" id="UP000309133">
    <property type="component" value="Unassembled WGS sequence"/>
</dbReference>
<feature type="region of interest" description="Disordered" evidence="1">
    <location>
        <begin position="1"/>
        <end position="42"/>
    </location>
</feature>
<feature type="domain" description="DUF559" evidence="2">
    <location>
        <begin position="234"/>
        <end position="330"/>
    </location>
</feature>
<sequence>MRGSPAPSTDVTGELHPDLNSGRQGGRPQSASAGTSAQIPADGRWVSAERARSYAMNPEQLLRDQCGVAWRADLVSAGWTRPQISRLVAAGRLTVLRNGWVATADADPSIRAAVRVGGALTCVSELQRRSLFAPADRRLHLAVAPNASRLRSVEGVDPIVHWSGELVARPRGAVTDPLDNLIPHLAQCLPTDWAVAGIDAISRSERRFTSAHISKIAMRAHSQRLRALLPLLDSRAESGLESLLRVRLSAAGIQIAPQVQIGPFRVDGLIGERLVIEAAGYQFHSQREDFEADHARAAELQLRGFTVLQFTYQQIVNNWPRVLETIQAHIARGDHRWDSWRRSGTS</sequence>
<proteinExistence type="predicted"/>
<evidence type="ECO:0000313" key="4">
    <source>
        <dbReference type="Proteomes" id="UP000309133"/>
    </source>
</evidence>
<dbReference type="InterPro" id="IPR011335">
    <property type="entry name" value="Restrct_endonuc-II-like"/>
</dbReference>
<reference evidence="3 4" key="1">
    <citation type="submission" date="2019-04" db="EMBL/GenBank/DDBJ databases">
        <authorList>
            <person name="Jiang L."/>
        </authorList>
    </citation>
    <scope>NUCLEOTIDE SEQUENCE [LARGE SCALE GENOMIC DNA]</scope>
    <source>
        <strain evidence="3 4">YIM 131853</strain>
    </source>
</reference>
<organism evidence="3 4">
    <name type="scientific">Naasia lichenicola</name>
    <dbReference type="NCBI Taxonomy" id="2565933"/>
    <lineage>
        <taxon>Bacteria</taxon>
        <taxon>Bacillati</taxon>
        <taxon>Actinomycetota</taxon>
        <taxon>Actinomycetes</taxon>
        <taxon>Micrococcales</taxon>
        <taxon>Microbacteriaceae</taxon>
        <taxon>Naasia</taxon>
    </lineage>
</organism>
<evidence type="ECO:0000259" key="2">
    <source>
        <dbReference type="Pfam" id="PF04480"/>
    </source>
</evidence>
<evidence type="ECO:0000256" key="1">
    <source>
        <dbReference type="SAM" id="MobiDB-lite"/>
    </source>
</evidence>
<gene>
    <name evidence="3" type="ORF">E6C64_06920</name>
</gene>
<feature type="compositionally biased region" description="Polar residues" evidence="1">
    <location>
        <begin position="27"/>
        <end position="38"/>
    </location>
</feature>
<keyword evidence="4" id="KW-1185">Reference proteome</keyword>
<name>A0A4S4FNG2_9MICO</name>